<evidence type="ECO:0000313" key="4">
    <source>
        <dbReference type="Proteomes" id="UP001198220"/>
    </source>
</evidence>
<reference evidence="3 4" key="1">
    <citation type="submission" date="2021-10" db="EMBL/GenBank/DDBJ databases">
        <title>Anaerobic single-cell dispensing facilitates the cultivation of human gut bacteria.</title>
        <authorList>
            <person name="Afrizal A."/>
        </authorList>
    </citation>
    <scope>NUCLEOTIDE SEQUENCE [LARGE SCALE GENOMIC DNA]</scope>
    <source>
        <strain evidence="3 4">CLA-AA-H276</strain>
    </source>
</reference>
<comment type="caution">
    <text evidence="3">The sequence shown here is derived from an EMBL/GenBank/DDBJ whole genome shotgun (WGS) entry which is preliminary data.</text>
</comment>
<keyword evidence="4" id="KW-1185">Reference proteome</keyword>
<feature type="domain" description="Zinc-ribbon" evidence="2">
    <location>
        <begin position="2"/>
        <end position="24"/>
    </location>
</feature>
<keyword evidence="1" id="KW-0472">Membrane</keyword>
<evidence type="ECO:0000313" key="3">
    <source>
        <dbReference type="EMBL" id="MCC2126146.1"/>
    </source>
</evidence>
<feature type="transmembrane region" description="Helical" evidence="1">
    <location>
        <begin position="44"/>
        <end position="65"/>
    </location>
</feature>
<dbReference type="AlphaFoldDB" id="A0AAE3A9R6"/>
<evidence type="ECO:0000256" key="1">
    <source>
        <dbReference type="SAM" id="Phobius"/>
    </source>
</evidence>
<gene>
    <name evidence="3" type="ORF">LKD36_08135</name>
</gene>
<sequence length="154" mass="17131">MFCGNCGKKIPDDSMFCPDCGTPVKRVSSQSVQKAEAKNKNHKIVGIIAVGVLIVLILVVLFSIFGGGSNYEKKLVGEWYSEDNDDPEFIFYSDGTCEIDNWSGACKWNVVNDDQLKLTDIWGESRTSTIESIKNNCLTLRDGDRAAEYYKNGK</sequence>
<proteinExistence type="predicted"/>
<protein>
    <submittedName>
        <fullName evidence="3">Zinc ribbon domain-containing protein</fullName>
    </submittedName>
</protein>
<dbReference type="EMBL" id="JAJEPS010000006">
    <property type="protein sequence ID" value="MCC2126146.1"/>
    <property type="molecule type" value="Genomic_DNA"/>
</dbReference>
<accession>A0AAE3A9R6</accession>
<keyword evidence="1" id="KW-0812">Transmembrane</keyword>
<dbReference type="RefSeq" id="WP_308459295.1">
    <property type="nucleotide sequence ID" value="NZ_JAJEPS010000006.1"/>
</dbReference>
<organism evidence="3 4">
    <name type="scientific">Hominiventricola filiformis</name>
    <dbReference type="NCBI Taxonomy" id="2885352"/>
    <lineage>
        <taxon>Bacteria</taxon>
        <taxon>Bacillati</taxon>
        <taxon>Bacillota</taxon>
        <taxon>Clostridia</taxon>
        <taxon>Lachnospirales</taxon>
        <taxon>Lachnospiraceae</taxon>
        <taxon>Hominiventricola</taxon>
    </lineage>
</organism>
<evidence type="ECO:0000259" key="2">
    <source>
        <dbReference type="Pfam" id="PF13240"/>
    </source>
</evidence>
<name>A0AAE3A9R6_9FIRM</name>
<keyword evidence="1" id="KW-1133">Transmembrane helix</keyword>
<dbReference type="Pfam" id="PF13240">
    <property type="entry name" value="Zn_Ribbon_1"/>
    <property type="match status" value="1"/>
</dbReference>
<dbReference type="InterPro" id="IPR026870">
    <property type="entry name" value="Zinc_ribbon_dom"/>
</dbReference>
<dbReference type="Proteomes" id="UP001198220">
    <property type="component" value="Unassembled WGS sequence"/>
</dbReference>